<gene>
    <name evidence="1" type="ORF">ACFFRN_00650</name>
</gene>
<accession>A0ABV5PPH4</accession>
<evidence type="ECO:0000313" key="2">
    <source>
        <dbReference type="Proteomes" id="UP001589646"/>
    </source>
</evidence>
<dbReference type="EMBL" id="JBHMCE010000001">
    <property type="protein sequence ID" value="MFB9525115.1"/>
    <property type="molecule type" value="Genomic_DNA"/>
</dbReference>
<comment type="caution">
    <text evidence="1">The sequence shown here is derived from an EMBL/GenBank/DDBJ whole genome shotgun (WGS) entry which is preliminary data.</text>
</comment>
<keyword evidence="2" id="KW-1185">Reference proteome</keyword>
<dbReference type="RefSeq" id="WP_346126415.1">
    <property type="nucleotide sequence ID" value="NZ_BAAAXC010000015.1"/>
</dbReference>
<name>A0ABV5PPH4_9ACTN</name>
<reference evidence="1 2" key="1">
    <citation type="submission" date="2024-09" db="EMBL/GenBank/DDBJ databases">
        <authorList>
            <person name="Sun Q."/>
            <person name="Mori K."/>
        </authorList>
    </citation>
    <scope>NUCLEOTIDE SEQUENCE [LARGE SCALE GENOMIC DNA]</scope>
    <source>
        <strain evidence="1 2">JCM 3323</strain>
    </source>
</reference>
<dbReference type="Proteomes" id="UP001589646">
    <property type="component" value="Unassembled WGS sequence"/>
</dbReference>
<protein>
    <submittedName>
        <fullName evidence="1">Uncharacterized protein</fullName>
    </submittedName>
</protein>
<sequence length="64" mass="6872">MMTFCDMTTGPDGQHLNMADRLSEIHSRYGPDHLVSRSITVSTPCIMAAVHSVEAAILAREAAG</sequence>
<proteinExistence type="predicted"/>
<evidence type="ECO:0000313" key="1">
    <source>
        <dbReference type="EMBL" id="MFB9525115.1"/>
    </source>
</evidence>
<organism evidence="1 2">
    <name type="scientific">Nonomuraea roseola</name>
    <dbReference type="NCBI Taxonomy" id="46179"/>
    <lineage>
        <taxon>Bacteria</taxon>
        <taxon>Bacillati</taxon>
        <taxon>Actinomycetota</taxon>
        <taxon>Actinomycetes</taxon>
        <taxon>Streptosporangiales</taxon>
        <taxon>Streptosporangiaceae</taxon>
        <taxon>Nonomuraea</taxon>
    </lineage>
</organism>